<reference evidence="9" key="1">
    <citation type="submission" date="2020-08" db="EMBL/GenBank/DDBJ databases">
        <title>Multicomponent nature underlies the extraordinary mechanical properties of spider dragline silk.</title>
        <authorList>
            <person name="Kono N."/>
            <person name="Nakamura H."/>
            <person name="Mori M."/>
            <person name="Yoshida Y."/>
            <person name="Ohtoshi R."/>
            <person name="Malay A.D."/>
            <person name="Moran D.A.P."/>
            <person name="Tomita M."/>
            <person name="Numata K."/>
            <person name="Arakawa K."/>
        </authorList>
    </citation>
    <scope>NUCLEOTIDE SEQUENCE</scope>
</reference>
<dbReference type="CDD" id="cd22959">
    <property type="entry name" value="DD_C11orf49"/>
    <property type="match status" value="1"/>
</dbReference>
<keyword evidence="4" id="KW-0493">Microtubule</keyword>
<dbReference type="OrthoDB" id="197906at2759"/>
<evidence type="ECO:0000256" key="7">
    <source>
        <dbReference type="ARBA" id="ARBA00033769"/>
    </source>
</evidence>
<evidence type="ECO:0000256" key="5">
    <source>
        <dbReference type="ARBA" id="ARBA00023212"/>
    </source>
</evidence>
<comment type="subcellular location">
    <subcellularLocation>
        <location evidence="1">Cytoplasm</location>
        <location evidence="1">Cytoskeleton</location>
        <location evidence="1">Microtubule organizing center</location>
        <location evidence="1">Centrosome</location>
        <location evidence="1">Centriolar satellite</location>
    </subcellularLocation>
</comment>
<dbReference type="PANTHER" id="PTHR34252:SF1">
    <property type="entry name" value="CENTRIOLAR SATELLITE-ASSOCIATED TUBULIN POLYGLUTAMYLASE COMPLEX REGULATOR 1"/>
    <property type="match status" value="1"/>
</dbReference>
<comment type="similarity">
    <text evidence="6">Belongs to the CSTPP1 family.</text>
</comment>
<organism evidence="9 10">
    <name type="scientific">Nephila pilipes</name>
    <name type="common">Giant wood spider</name>
    <name type="synonym">Nephila maculata</name>
    <dbReference type="NCBI Taxonomy" id="299642"/>
    <lineage>
        <taxon>Eukaryota</taxon>
        <taxon>Metazoa</taxon>
        <taxon>Ecdysozoa</taxon>
        <taxon>Arthropoda</taxon>
        <taxon>Chelicerata</taxon>
        <taxon>Arachnida</taxon>
        <taxon>Araneae</taxon>
        <taxon>Araneomorphae</taxon>
        <taxon>Entelegynae</taxon>
        <taxon>Araneoidea</taxon>
        <taxon>Nephilidae</taxon>
        <taxon>Nephila</taxon>
    </lineage>
</organism>
<evidence type="ECO:0000256" key="6">
    <source>
        <dbReference type="ARBA" id="ARBA00033750"/>
    </source>
</evidence>
<evidence type="ECO:0000313" key="9">
    <source>
        <dbReference type="EMBL" id="GFU43960.1"/>
    </source>
</evidence>
<evidence type="ECO:0000256" key="8">
    <source>
        <dbReference type="ARBA" id="ARBA00045673"/>
    </source>
</evidence>
<sequence length="299" mass="34576">MDESQAETEAIENTKYLLKYNIEFYLEDAVAQLLTLRSRNEGYEIPEQFFMEYFSSVHKGTHVLLREFSFISATLYNRLCVVRAITLIYKPLLRRINNFDAKDYHSLIQLIWPTFPLSVVQSAFDLSEQRDVGLTFVKFLRVMKRYFCVGKFRYEEKIISAQIDAKIDEYSEIYKMQNEKEMNLSEADFLRFLQESGSDEAFLRTITKNIHQNVEVQRILSLAEVDSTSSDESVKGPEEKFPFSFSGTEYVSESEQNVNILEESSHDQAPHSSITSSLNSNEKSDIIVGLDSFSSDEPV</sequence>
<dbReference type="EMBL" id="BMAW01085661">
    <property type="protein sequence ID" value="GFU43960.1"/>
    <property type="molecule type" value="Genomic_DNA"/>
</dbReference>
<gene>
    <name evidence="9" type="primary">C11orf49</name>
    <name evidence="9" type="ORF">NPIL_62251</name>
</gene>
<dbReference type="AlphaFoldDB" id="A0A8X6QY39"/>
<evidence type="ECO:0000256" key="3">
    <source>
        <dbReference type="ARBA" id="ARBA00022553"/>
    </source>
</evidence>
<name>A0A8X6QY39_NEPPI</name>
<keyword evidence="3" id="KW-0597">Phosphoprotein</keyword>
<protein>
    <recommendedName>
        <fullName evidence="7">Centriolar satellite-associated tubulin polyglutamylase complex regulator 1</fullName>
    </recommendedName>
</protein>
<dbReference type="GO" id="GO:0034451">
    <property type="term" value="C:centriolar satellite"/>
    <property type="evidence" value="ECO:0007669"/>
    <property type="project" value="UniProtKB-SubCell"/>
</dbReference>
<evidence type="ECO:0000256" key="1">
    <source>
        <dbReference type="ARBA" id="ARBA00004607"/>
    </source>
</evidence>
<comment type="caution">
    <text evidence="9">The sequence shown here is derived from an EMBL/GenBank/DDBJ whole genome shotgun (WGS) entry which is preliminary data.</text>
</comment>
<evidence type="ECO:0000256" key="4">
    <source>
        <dbReference type="ARBA" id="ARBA00022701"/>
    </source>
</evidence>
<accession>A0A8X6QY39</accession>
<keyword evidence="2" id="KW-0963">Cytoplasm</keyword>
<proteinExistence type="inferred from homology"/>
<comment type="function">
    <text evidence="8">Regulator of the tubulin polyglutamylase complex (TPGC) that controls cytoskeletal organization, nuclear shape, and cilium disassembly by balancing microtubule and actin assembly. Regulates the assembly and stability of the TPGC and thereby modulates polyglutamylation of the microtubule, which antagonizes MAP4 binding.</text>
</comment>
<keyword evidence="5" id="KW-0206">Cytoskeleton</keyword>
<dbReference type="PANTHER" id="PTHR34252">
    <property type="entry name" value="UPF0705 PROTEIN C11ORF49"/>
    <property type="match status" value="1"/>
</dbReference>
<dbReference type="Proteomes" id="UP000887013">
    <property type="component" value="Unassembled WGS sequence"/>
</dbReference>
<dbReference type="GO" id="GO:0005874">
    <property type="term" value="C:microtubule"/>
    <property type="evidence" value="ECO:0007669"/>
    <property type="project" value="UniProtKB-KW"/>
</dbReference>
<evidence type="ECO:0000313" key="10">
    <source>
        <dbReference type="Proteomes" id="UP000887013"/>
    </source>
</evidence>
<keyword evidence="10" id="KW-1185">Reference proteome</keyword>
<evidence type="ECO:0000256" key="2">
    <source>
        <dbReference type="ARBA" id="ARBA00022490"/>
    </source>
</evidence>
<dbReference type="InterPro" id="IPR038968">
    <property type="entry name" value="CSTPP1"/>
</dbReference>